<dbReference type="Pfam" id="PF07883">
    <property type="entry name" value="Cupin_2"/>
    <property type="match status" value="1"/>
</dbReference>
<evidence type="ECO:0000313" key="2">
    <source>
        <dbReference type="EMBL" id="GGA54818.1"/>
    </source>
</evidence>
<keyword evidence="3" id="KW-1185">Reference proteome</keyword>
<dbReference type="RefSeq" id="WP_188433330.1">
    <property type="nucleotide sequence ID" value="NZ_BMEX01000016.1"/>
</dbReference>
<protein>
    <recommendedName>
        <fullName evidence="1">Cupin type-2 domain-containing protein</fullName>
    </recommendedName>
</protein>
<accession>A0ABQ1H1N5</accession>
<feature type="domain" description="Cupin type-2" evidence="1">
    <location>
        <begin position="4"/>
        <end position="72"/>
    </location>
</feature>
<gene>
    <name evidence="2" type="ORF">GCM10007416_30060</name>
</gene>
<dbReference type="InterPro" id="IPR013096">
    <property type="entry name" value="Cupin_2"/>
</dbReference>
<dbReference type="InterPro" id="IPR011051">
    <property type="entry name" value="RmlC_Cupin_sf"/>
</dbReference>
<dbReference type="Proteomes" id="UP000617979">
    <property type="component" value="Unassembled WGS sequence"/>
</dbReference>
<evidence type="ECO:0000313" key="3">
    <source>
        <dbReference type="Proteomes" id="UP000617979"/>
    </source>
</evidence>
<dbReference type="EMBL" id="BMEX01000016">
    <property type="protein sequence ID" value="GGA54818.1"/>
    <property type="molecule type" value="Genomic_DNA"/>
</dbReference>
<evidence type="ECO:0000259" key="1">
    <source>
        <dbReference type="Pfam" id="PF07883"/>
    </source>
</evidence>
<reference evidence="3" key="1">
    <citation type="journal article" date="2019" name="Int. J. Syst. Evol. Microbiol.">
        <title>The Global Catalogue of Microorganisms (GCM) 10K type strain sequencing project: providing services to taxonomists for standard genome sequencing and annotation.</title>
        <authorList>
            <consortium name="The Broad Institute Genomics Platform"/>
            <consortium name="The Broad Institute Genome Sequencing Center for Infectious Disease"/>
            <person name="Wu L."/>
            <person name="Ma J."/>
        </authorList>
    </citation>
    <scope>NUCLEOTIDE SEQUENCE [LARGE SCALE GENOMIC DNA]</scope>
    <source>
        <strain evidence="3">CGMCC 1.12404</strain>
    </source>
</reference>
<name>A0ABQ1H1N5_9BACL</name>
<sequence length="82" mass="9405">MNILPVGARTGAFPAHQKNVQEYIYVDKGRLQVILGGSDTFILNSGDSFYFEANIEHEFINHGEEICRYFLVIDPHRQFSDN</sequence>
<proteinExistence type="predicted"/>
<organism evidence="2 3">
    <name type="scientific">Kroppenstedtia guangzhouensis</name>
    <dbReference type="NCBI Taxonomy" id="1274356"/>
    <lineage>
        <taxon>Bacteria</taxon>
        <taxon>Bacillati</taxon>
        <taxon>Bacillota</taxon>
        <taxon>Bacilli</taxon>
        <taxon>Bacillales</taxon>
        <taxon>Thermoactinomycetaceae</taxon>
        <taxon>Kroppenstedtia</taxon>
    </lineage>
</organism>
<dbReference type="SUPFAM" id="SSF51182">
    <property type="entry name" value="RmlC-like cupins"/>
    <property type="match status" value="1"/>
</dbReference>
<dbReference type="InterPro" id="IPR014710">
    <property type="entry name" value="RmlC-like_jellyroll"/>
</dbReference>
<dbReference type="Gene3D" id="2.60.120.10">
    <property type="entry name" value="Jelly Rolls"/>
    <property type="match status" value="1"/>
</dbReference>
<dbReference type="CDD" id="cd02209">
    <property type="entry name" value="cupin_XRE_C"/>
    <property type="match status" value="1"/>
</dbReference>
<comment type="caution">
    <text evidence="2">The sequence shown here is derived from an EMBL/GenBank/DDBJ whole genome shotgun (WGS) entry which is preliminary data.</text>
</comment>